<evidence type="ECO:0008006" key="4">
    <source>
        <dbReference type="Google" id="ProtNLM"/>
    </source>
</evidence>
<organism evidence="2 3">
    <name type="scientific">Brassicogethes aeneus</name>
    <name type="common">Rape pollen beetle</name>
    <name type="synonym">Meligethes aeneus</name>
    <dbReference type="NCBI Taxonomy" id="1431903"/>
    <lineage>
        <taxon>Eukaryota</taxon>
        <taxon>Metazoa</taxon>
        <taxon>Ecdysozoa</taxon>
        <taxon>Arthropoda</taxon>
        <taxon>Hexapoda</taxon>
        <taxon>Insecta</taxon>
        <taxon>Pterygota</taxon>
        <taxon>Neoptera</taxon>
        <taxon>Endopterygota</taxon>
        <taxon>Coleoptera</taxon>
        <taxon>Polyphaga</taxon>
        <taxon>Cucujiformia</taxon>
        <taxon>Nitidulidae</taxon>
        <taxon>Meligethinae</taxon>
        <taxon>Brassicogethes</taxon>
    </lineage>
</organism>
<dbReference type="AlphaFoldDB" id="A0A9P0FJF6"/>
<dbReference type="Gene3D" id="3.40.30.10">
    <property type="entry name" value="Glutaredoxin"/>
    <property type="match status" value="1"/>
</dbReference>
<dbReference type="PANTHER" id="PTHR12232:SF15">
    <property type="entry name" value="SH3 DOMAIN-BINDING GLUTAMIC ACID-RICH PROTEIN HOMOLOG"/>
    <property type="match status" value="1"/>
</dbReference>
<dbReference type="OrthoDB" id="9932926at2759"/>
<proteinExistence type="inferred from homology"/>
<dbReference type="Pfam" id="PF04908">
    <property type="entry name" value="SH3BGR"/>
    <property type="match status" value="1"/>
</dbReference>
<evidence type="ECO:0000256" key="1">
    <source>
        <dbReference type="ARBA" id="ARBA00007764"/>
    </source>
</evidence>
<dbReference type="InterPro" id="IPR036249">
    <property type="entry name" value="Thioredoxin-like_sf"/>
</dbReference>
<comment type="similarity">
    <text evidence="1">Belongs to the SH3BGR family.</text>
</comment>
<reference evidence="2" key="1">
    <citation type="submission" date="2021-12" db="EMBL/GenBank/DDBJ databases">
        <authorList>
            <person name="King R."/>
        </authorList>
    </citation>
    <scope>NUCLEOTIDE SEQUENCE</scope>
</reference>
<sequence>MVIKVYFSSVTGIPEVNSRQKLLYSILETKQIKYAIVDVSQDSNKDEKEYMIKYATQSGGTKSQPNPEVPFTPQIFNDGVYCGDYNSFEVANELGTLKEFLKING</sequence>
<dbReference type="GO" id="GO:0005737">
    <property type="term" value="C:cytoplasm"/>
    <property type="evidence" value="ECO:0007669"/>
    <property type="project" value="TreeGrafter"/>
</dbReference>
<dbReference type="InterPro" id="IPR051033">
    <property type="entry name" value="SH3BGR"/>
</dbReference>
<dbReference type="SUPFAM" id="SSF52833">
    <property type="entry name" value="Thioredoxin-like"/>
    <property type="match status" value="1"/>
</dbReference>
<accession>A0A9P0FJF6</accession>
<dbReference type="Proteomes" id="UP001154078">
    <property type="component" value="Chromosome 5"/>
</dbReference>
<protein>
    <recommendedName>
        <fullName evidence="4">SH3 domain-binding glutamic acid-rich-like protein</fullName>
    </recommendedName>
</protein>
<evidence type="ECO:0000313" key="3">
    <source>
        <dbReference type="Proteomes" id="UP001154078"/>
    </source>
</evidence>
<dbReference type="InterPro" id="IPR006993">
    <property type="entry name" value="Glut_rich_SH3-bd"/>
</dbReference>
<keyword evidence="3" id="KW-1185">Reference proteome</keyword>
<dbReference type="PANTHER" id="PTHR12232">
    <property type="entry name" value="SH3 DOMAIN-BINDING GLUTAMIC ACID-RICH-LIKE PROTEIN"/>
    <property type="match status" value="1"/>
</dbReference>
<evidence type="ECO:0000313" key="2">
    <source>
        <dbReference type="EMBL" id="CAH0557513.1"/>
    </source>
</evidence>
<dbReference type="EMBL" id="OV121136">
    <property type="protein sequence ID" value="CAH0557513.1"/>
    <property type="molecule type" value="Genomic_DNA"/>
</dbReference>
<gene>
    <name evidence="2" type="ORF">MELIAE_LOCUS8221</name>
</gene>
<name>A0A9P0FJF6_BRAAE</name>